<sequence>MDIAGPAPFAEVRETFLQDHPLEGAHEANSNQDGEQNLERAEQLLGTWWRVRLSRAEVLGVILPWHLSEGGRLELVPRSGLTVAQAAERIRSGGAEWAEANPVCAAKLRLLRHAPFTPVYLSTRPVPHSDYSDLRIREGLIHLDGLHRMLAWELAERLPAEERLDAFIASDLPIRPATGSGSDAGRRTGRDEHARPATVRGADTTAPPAPPRKQRA</sequence>
<feature type="compositionally biased region" description="Basic and acidic residues" evidence="1">
    <location>
        <begin position="184"/>
        <end position="195"/>
    </location>
</feature>
<dbReference type="InterPro" id="IPR046276">
    <property type="entry name" value="DUF6309"/>
</dbReference>
<dbReference type="EMBL" id="BAAATR010000013">
    <property type="protein sequence ID" value="GAA2248633.1"/>
    <property type="molecule type" value="Genomic_DNA"/>
</dbReference>
<protein>
    <recommendedName>
        <fullName evidence="4">ParB/Sulfiredoxin domain-containing protein</fullName>
    </recommendedName>
</protein>
<dbReference type="Proteomes" id="UP001500305">
    <property type="component" value="Unassembled WGS sequence"/>
</dbReference>
<reference evidence="2 3" key="1">
    <citation type="journal article" date="2019" name="Int. J. Syst. Evol. Microbiol.">
        <title>The Global Catalogue of Microorganisms (GCM) 10K type strain sequencing project: providing services to taxonomists for standard genome sequencing and annotation.</title>
        <authorList>
            <consortium name="The Broad Institute Genomics Platform"/>
            <consortium name="The Broad Institute Genome Sequencing Center for Infectious Disease"/>
            <person name="Wu L."/>
            <person name="Ma J."/>
        </authorList>
    </citation>
    <scope>NUCLEOTIDE SEQUENCE [LARGE SCALE GENOMIC DNA]</scope>
    <source>
        <strain evidence="2 3">JCM 7356</strain>
    </source>
</reference>
<comment type="caution">
    <text evidence="2">The sequence shown here is derived from an EMBL/GenBank/DDBJ whole genome shotgun (WGS) entry which is preliminary data.</text>
</comment>
<organism evidence="2 3">
    <name type="scientific">Kitasatospora cystarginea</name>
    <dbReference type="NCBI Taxonomy" id="58350"/>
    <lineage>
        <taxon>Bacteria</taxon>
        <taxon>Bacillati</taxon>
        <taxon>Actinomycetota</taxon>
        <taxon>Actinomycetes</taxon>
        <taxon>Kitasatosporales</taxon>
        <taxon>Streptomycetaceae</taxon>
        <taxon>Kitasatospora</taxon>
    </lineage>
</organism>
<dbReference type="RefSeq" id="WP_344637232.1">
    <property type="nucleotide sequence ID" value="NZ_BAAATR010000013.1"/>
</dbReference>
<name>A0ABN3E4S5_9ACTN</name>
<feature type="compositionally biased region" description="Pro residues" evidence="1">
    <location>
        <begin position="207"/>
        <end position="216"/>
    </location>
</feature>
<evidence type="ECO:0000313" key="2">
    <source>
        <dbReference type="EMBL" id="GAA2248633.1"/>
    </source>
</evidence>
<dbReference type="Pfam" id="PF19828">
    <property type="entry name" value="DUF6309"/>
    <property type="match status" value="1"/>
</dbReference>
<feature type="region of interest" description="Disordered" evidence="1">
    <location>
        <begin position="175"/>
        <end position="216"/>
    </location>
</feature>
<proteinExistence type="predicted"/>
<evidence type="ECO:0000313" key="3">
    <source>
        <dbReference type="Proteomes" id="UP001500305"/>
    </source>
</evidence>
<gene>
    <name evidence="2" type="ORF">GCM10010430_33950</name>
</gene>
<accession>A0ABN3E4S5</accession>
<keyword evidence="3" id="KW-1185">Reference proteome</keyword>
<evidence type="ECO:0008006" key="4">
    <source>
        <dbReference type="Google" id="ProtNLM"/>
    </source>
</evidence>
<evidence type="ECO:0000256" key="1">
    <source>
        <dbReference type="SAM" id="MobiDB-lite"/>
    </source>
</evidence>